<dbReference type="Proteomes" id="UP001165060">
    <property type="component" value="Unassembled WGS sequence"/>
</dbReference>
<feature type="region of interest" description="Disordered" evidence="1">
    <location>
        <begin position="1"/>
        <end position="32"/>
    </location>
</feature>
<evidence type="ECO:0000256" key="1">
    <source>
        <dbReference type="SAM" id="MobiDB-lite"/>
    </source>
</evidence>
<accession>A0ABQ6MYJ2</accession>
<sequence length="149" mass="15851">MNADPDAAKWGVSAHLDSSSSSDSDGSTDLRALPAGAYSERAAKKAWGGGHLEQAHAAAFDKEGEGETLKSGFQNTVVGEGYQYKTVKRQKRGEAEVGEIKDMTGVRKEGKAGKAEGLGDVTGDALRCKPVLAFKREIRRIIQSAEQGR</sequence>
<keyword evidence="3" id="KW-1185">Reference proteome</keyword>
<evidence type="ECO:0000313" key="2">
    <source>
        <dbReference type="EMBL" id="GMI35338.1"/>
    </source>
</evidence>
<proteinExistence type="predicted"/>
<evidence type="ECO:0000313" key="3">
    <source>
        <dbReference type="Proteomes" id="UP001165060"/>
    </source>
</evidence>
<protein>
    <submittedName>
        <fullName evidence="2">Uncharacterized protein</fullName>
    </submittedName>
</protein>
<reference evidence="2 3" key="1">
    <citation type="journal article" date="2023" name="Commun. Biol.">
        <title>Genome analysis of Parmales, the sister group of diatoms, reveals the evolutionary specialization of diatoms from phago-mixotrophs to photoautotrophs.</title>
        <authorList>
            <person name="Ban H."/>
            <person name="Sato S."/>
            <person name="Yoshikawa S."/>
            <person name="Yamada K."/>
            <person name="Nakamura Y."/>
            <person name="Ichinomiya M."/>
            <person name="Sato N."/>
            <person name="Blanc-Mathieu R."/>
            <person name="Endo H."/>
            <person name="Kuwata A."/>
            <person name="Ogata H."/>
        </authorList>
    </citation>
    <scope>NUCLEOTIDE SEQUENCE [LARGE SCALE GENOMIC DNA]</scope>
</reference>
<feature type="compositionally biased region" description="Low complexity" evidence="1">
    <location>
        <begin position="17"/>
        <end position="29"/>
    </location>
</feature>
<dbReference type="EMBL" id="BRYB01003361">
    <property type="protein sequence ID" value="GMI35338.1"/>
    <property type="molecule type" value="Genomic_DNA"/>
</dbReference>
<gene>
    <name evidence="2" type="ORF">TeGR_g7325</name>
</gene>
<comment type="caution">
    <text evidence="2">The sequence shown here is derived from an EMBL/GenBank/DDBJ whole genome shotgun (WGS) entry which is preliminary data.</text>
</comment>
<name>A0ABQ6MYJ2_9STRA</name>
<organism evidence="2 3">
    <name type="scientific">Tetraparma gracilis</name>
    <dbReference type="NCBI Taxonomy" id="2962635"/>
    <lineage>
        <taxon>Eukaryota</taxon>
        <taxon>Sar</taxon>
        <taxon>Stramenopiles</taxon>
        <taxon>Ochrophyta</taxon>
        <taxon>Bolidophyceae</taxon>
        <taxon>Parmales</taxon>
        <taxon>Triparmaceae</taxon>
        <taxon>Tetraparma</taxon>
    </lineage>
</organism>